<dbReference type="KEGG" id="lul:LPB138_14310"/>
<evidence type="ECO:0000313" key="2">
    <source>
        <dbReference type="Proteomes" id="UP000176050"/>
    </source>
</evidence>
<accession>A0A1D8PB30</accession>
<dbReference type="Pfam" id="PF13419">
    <property type="entry name" value="HAD_2"/>
    <property type="match status" value="1"/>
</dbReference>
<dbReference type="Proteomes" id="UP000176050">
    <property type="component" value="Chromosome"/>
</dbReference>
<dbReference type="InterPro" id="IPR006439">
    <property type="entry name" value="HAD-SF_hydro_IA"/>
</dbReference>
<dbReference type="InterPro" id="IPR036412">
    <property type="entry name" value="HAD-like_sf"/>
</dbReference>
<dbReference type="PANTHER" id="PTHR47478">
    <property type="match status" value="1"/>
</dbReference>
<dbReference type="GO" id="GO:0008253">
    <property type="term" value="F:5'-nucleotidase activity"/>
    <property type="evidence" value="ECO:0007669"/>
    <property type="project" value="InterPro"/>
</dbReference>
<dbReference type="STRING" id="1850246.LPB138_14310"/>
<proteinExistence type="predicted"/>
<name>A0A1D8PB30_9FLAO</name>
<dbReference type="AlphaFoldDB" id="A0A1D8PB30"/>
<keyword evidence="2" id="KW-1185">Reference proteome</keyword>
<dbReference type="PANTHER" id="PTHR47478:SF1">
    <property type="entry name" value="PYRIMIDINE 5'-NUCLEOTIDASE YJJG"/>
    <property type="match status" value="1"/>
</dbReference>
<dbReference type="Gene3D" id="1.10.150.240">
    <property type="entry name" value="Putative phosphatase, domain 2"/>
    <property type="match status" value="1"/>
</dbReference>
<dbReference type="NCBIfam" id="TIGR02254">
    <property type="entry name" value="YjjG_YfnB"/>
    <property type="match status" value="1"/>
</dbReference>
<dbReference type="NCBIfam" id="TIGR01549">
    <property type="entry name" value="HAD-SF-IA-v1"/>
    <property type="match status" value="1"/>
</dbReference>
<dbReference type="Gene3D" id="3.40.50.1000">
    <property type="entry name" value="HAD superfamily/HAD-like"/>
    <property type="match status" value="1"/>
</dbReference>
<dbReference type="SFLD" id="SFLDG01129">
    <property type="entry name" value="C1.5:_HAD__Beta-PGM__Phosphata"/>
    <property type="match status" value="1"/>
</dbReference>
<organism evidence="1 2">
    <name type="scientific">Urechidicola croceus</name>
    <dbReference type="NCBI Taxonomy" id="1850246"/>
    <lineage>
        <taxon>Bacteria</taxon>
        <taxon>Pseudomonadati</taxon>
        <taxon>Bacteroidota</taxon>
        <taxon>Flavobacteriia</taxon>
        <taxon>Flavobacteriales</taxon>
        <taxon>Flavobacteriaceae</taxon>
        <taxon>Urechidicola</taxon>
    </lineage>
</organism>
<dbReference type="SFLD" id="SFLDG01135">
    <property type="entry name" value="C1.5.6:_HAD__Beta-PGM__Phospha"/>
    <property type="match status" value="1"/>
</dbReference>
<dbReference type="InterPro" id="IPR041492">
    <property type="entry name" value="HAD_2"/>
</dbReference>
<dbReference type="EMBL" id="CP017478">
    <property type="protein sequence ID" value="AOW21779.1"/>
    <property type="molecule type" value="Genomic_DNA"/>
</dbReference>
<dbReference type="SFLD" id="SFLDS00003">
    <property type="entry name" value="Haloacid_Dehalogenase"/>
    <property type="match status" value="1"/>
</dbReference>
<protein>
    <submittedName>
        <fullName evidence="1">Noncanonical pyrimidine nucleotidase, YjjG family</fullName>
    </submittedName>
</protein>
<dbReference type="InterPro" id="IPR052550">
    <property type="entry name" value="Pyrimidine_5'-ntase_YjjG"/>
</dbReference>
<dbReference type="InterPro" id="IPR023214">
    <property type="entry name" value="HAD_sf"/>
</dbReference>
<dbReference type="InterPro" id="IPR023198">
    <property type="entry name" value="PGP-like_dom2"/>
</dbReference>
<evidence type="ECO:0000313" key="1">
    <source>
        <dbReference type="EMBL" id="AOW21779.1"/>
    </source>
</evidence>
<dbReference type="SUPFAM" id="SSF56784">
    <property type="entry name" value="HAD-like"/>
    <property type="match status" value="1"/>
</dbReference>
<sequence length="226" mass="26518">MIIKHVFFDLDHTLWDFETNSAKTFEKIFKKNNINIKVDVFLNYYRAINLTYWRLYRSDNISKEKLRYGRLKDTFDRLSYEITDNMIHTLSDEYIQVLPSFNHVFDGTFDILEYLKPKYQLHIITNGFSEVQQEKLSGSKIAKYFDKVITSESVDVKKPNPKIFQHALDISGANKTQSIMIGDSWEADFIGAKNFGMKAIFCNFDNEPVDESIMSVSNLLELKKYL</sequence>
<reference evidence="1 2" key="1">
    <citation type="submission" date="2016-10" db="EMBL/GenBank/DDBJ databases">
        <title>Lutibacter sp. LPB0138, isolated from marine gastropod.</title>
        <authorList>
            <person name="Kim E."/>
            <person name="Yi H."/>
        </authorList>
    </citation>
    <scope>NUCLEOTIDE SEQUENCE [LARGE SCALE GENOMIC DNA]</scope>
    <source>
        <strain evidence="1 2">LPB0138</strain>
    </source>
</reference>
<gene>
    <name evidence="1" type="ORF">LPB138_14310</name>
</gene>
<dbReference type="OrthoDB" id="9802350at2"/>
<dbReference type="RefSeq" id="WP_070237939.1">
    <property type="nucleotide sequence ID" value="NZ_CP017478.1"/>
</dbReference>
<dbReference type="PRINTS" id="PR00413">
    <property type="entry name" value="HADHALOGNASE"/>
</dbReference>
<dbReference type="InterPro" id="IPR011951">
    <property type="entry name" value="HAD-SF_hydro_IA_YjjG/PynA"/>
</dbReference>